<feature type="compositionally biased region" description="Low complexity" evidence="3">
    <location>
        <begin position="397"/>
        <end position="409"/>
    </location>
</feature>
<comment type="caution">
    <text evidence="4">The sequence shown here is derived from an EMBL/GenBank/DDBJ whole genome shotgun (WGS) entry which is preliminary data.</text>
</comment>
<dbReference type="Pfam" id="PF13041">
    <property type="entry name" value="PPR_2"/>
    <property type="match status" value="2"/>
</dbReference>
<dbReference type="InParanoid" id="A0A7J7CQ11"/>
<protein>
    <recommendedName>
        <fullName evidence="6">Pentatricopeptide repeat-containing protein</fullName>
    </recommendedName>
</protein>
<dbReference type="Proteomes" id="UP000593562">
    <property type="component" value="Unassembled WGS sequence"/>
</dbReference>
<dbReference type="Pfam" id="PF01535">
    <property type="entry name" value="PPR"/>
    <property type="match status" value="3"/>
</dbReference>
<dbReference type="AlphaFoldDB" id="A0A7J7CQ11"/>
<dbReference type="Gene3D" id="1.25.40.10">
    <property type="entry name" value="Tetratricopeptide repeat domain"/>
    <property type="match status" value="2"/>
</dbReference>
<evidence type="ECO:0000256" key="1">
    <source>
        <dbReference type="ARBA" id="ARBA00022737"/>
    </source>
</evidence>
<evidence type="ECO:0008006" key="6">
    <source>
        <dbReference type="Google" id="ProtNLM"/>
    </source>
</evidence>
<evidence type="ECO:0000256" key="3">
    <source>
        <dbReference type="SAM" id="MobiDB-lite"/>
    </source>
</evidence>
<evidence type="ECO:0000256" key="2">
    <source>
        <dbReference type="PROSITE-ProRule" id="PRU00708"/>
    </source>
</evidence>
<dbReference type="PROSITE" id="PS51375">
    <property type="entry name" value="PPR"/>
    <property type="match status" value="3"/>
</dbReference>
<feature type="repeat" description="PPR" evidence="2">
    <location>
        <begin position="170"/>
        <end position="204"/>
    </location>
</feature>
<dbReference type="FunCoup" id="A0A7J7CQ11">
    <property type="interactions" value="792"/>
</dbReference>
<organism evidence="4 5">
    <name type="scientific">Tripterygium wilfordii</name>
    <name type="common">Thunder God vine</name>
    <dbReference type="NCBI Taxonomy" id="458696"/>
    <lineage>
        <taxon>Eukaryota</taxon>
        <taxon>Viridiplantae</taxon>
        <taxon>Streptophyta</taxon>
        <taxon>Embryophyta</taxon>
        <taxon>Tracheophyta</taxon>
        <taxon>Spermatophyta</taxon>
        <taxon>Magnoliopsida</taxon>
        <taxon>eudicotyledons</taxon>
        <taxon>Gunneridae</taxon>
        <taxon>Pentapetalae</taxon>
        <taxon>rosids</taxon>
        <taxon>fabids</taxon>
        <taxon>Celastrales</taxon>
        <taxon>Celastraceae</taxon>
        <taxon>Tripterygium</taxon>
    </lineage>
</organism>
<dbReference type="PANTHER" id="PTHR47931:SF3">
    <property type="entry name" value="PENTATRICOPEPTIDE REPEAT-CONTAINING PROTEIN, MITOCHONDRIAL"/>
    <property type="match status" value="1"/>
</dbReference>
<feature type="repeat" description="PPR" evidence="2">
    <location>
        <begin position="205"/>
        <end position="239"/>
    </location>
</feature>
<dbReference type="PANTHER" id="PTHR47931">
    <property type="entry name" value="OS01G0228400 PROTEIN"/>
    <property type="match status" value="1"/>
</dbReference>
<name>A0A7J7CQ11_TRIWF</name>
<keyword evidence="5" id="KW-1185">Reference proteome</keyword>
<evidence type="ECO:0000313" key="4">
    <source>
        <dbReference type="EMBL" id="KAF5736059.1"/>
    </source>
</evidence>
<dbReference type="OrthoDB" id="185373at2759"/>
<feature type="region of interest" description="Disordered" evidence="3">
    <location>
        <begin position="397"/>
        <end position="416"/>
    </location>
</feature>
<feature type="repeat" description="PPR" evidence="2">
    <location>
        <begin position="274"/>
        <end position="308"/>
    </location>
</feature>
<dbReference type="NCBIfam" id="TIGR00756">
    <property type="entry name" value="PPR"/>
    <property type="match status" value="4"/>
</dbReference>
<dbReference type="EMBL" id="JAAARO010000014">
    <property type="protein sequence ID" value="KAF5736059.1"/>
    <property type="molecule type" value="Genomic_DNA"/>
</dbReference>
<keyword evidence="1" id="KW-0677">Repeat</keyword>
<gene>
    <name evidence="4" type="ORF">HS088_TW14G00193</name>
</gene>
<sequence>MPYALRLRNFRHLSTSAAAAATVTPPSSISISNAKSRLRSEYDPDKALEIYTSVSKHYSSPLASRYAQEFTVRRLAKARRFSDVESLIESQKSDPKITEEPFLCTLIRSYGIAGMFDQALNTFSQMDSLGTPRTALSFNALLSACNQSRLYDKVPNMFVEIPEKYGLSPDKISYGILVKSFCEAGAPEKAIETLNVMEEKNVEVTAVTFTTILDNLYNKGKSEEAEKLWSERVKKGCELDVAAHNVRIMNAQSGDPEKVKELFEELINAGLKPDTISYNYLMTSYCKSGMMDKAESVYEKLEENGCKPNAVTFRTLISFHCRNEDYEAGYKIFKVSVKRSKIPDFTTMKILVEGLVKVKKMKAAKGLTRTIKKKFPHNLLKSWSKVEQELGLASADTASASADTASTSAEEQEDAA</sequence>
<reference evidence="4 5" key="1">
    <citation type="journal article" date="2020" name="Nat. Commun.">
        <title>Genome of Tripterygium wilfordii and identification of cytochrome P450 involved in triptolide biosynthesis.</title>
        <authorList>
            <person name="Tu L."/>
            <person name="Su P."/>
            <person name="Zhang Z."/>
            <person name="Gao L."/>
            <person name="Wang J."/>
            <person name="Hu T."/>
            <person name="Zhou J."/>
            <person name="Zhang Y."/>
            <person name="Zhao Y."/>
            <person name="Liu Y."/>
            <person name="Song Y."/>
            <person name="Tong Y."/>
            <person name="Lu Y."/>
            <person name="Yang J."/>
            <person name="Xu C."/>
            <person name="Jia M."/>
            <person name="Peters R.J."/>
            <person name="Huang L."/>
            <person name="Gao W."/>
        </authorList>
    </citation>
    <scope>NUCLEOTIDE SEQUENCE [LARGE SCALE GENOMIC DNA]</scope>
    <source>
        <strain evidence="5">cv. XIE 37</strain>
        <tissue evidence="4">Leaf</tissue>
    </source>
</reference>
<evidence type="ECO:0000313" key="5">
    <source>
        <dbReference type="Proteomes" id="UP000593562"/>
    </source>
</evidence>
<proteinExistence type="predicted"/>
<dbReference type="InterPro" id="IPR011990">
    <property type="entry name" value="TPR-like_helical_dom_sf"/>
</dbReference>
<accession>A0A7J7CQ11</accession>
<dbReference type="InterPro" id="IPR002885">
    <property type="entry name" value="PPR_rpt"/>
</dbReference>
<dbReference type="SUPFAM" id="SSF48452">
    <property type="entry name" value="TPR-like"/>
    <property type="match status" value="1"/>
</dbReference>